<proteinExistence type="predicted"/>
<dbReference type="PANTHER" id="PTHR20963:SF18">
    <property type="entry name" value="ACID PHOSPHATASE PHO11-RELATED"/>
    <property type="match status" value="1"/>
</dbReference>
<evidence type="ECO:0000313" key="6">
    <source>
        <dbReference type="EMBL" id="TKA21683.1"/>
    </source>
</evidence>
<name>A0A4U0TIQ9_9PEZI</name>
<dbReference type="AlphaFoldDB" id="A0A4U0TIQ9"/>
<keyword evidence="2" id="KW-0325">Glycoprotein</keyword>
<dbReference type="PIRSF" id="PIRSF000894">
    <property type="entry name" value="Acid_phosphatase"/>
    <property type="match status" value="1"/>
</dbReference>
<evidence type="ECO:0000256" key="2">
    <source>
        <dbReference type="ARBA" id="ARBA00023180"/>
    </source>
</evidence>
<feature type="active site" description="Nucleophile" evidence="3">
    <location>
        <position position="100"/>
    </location>
</feature>
<evidence type="ECO:0000256" key="1">
    <source>
        <dbReference type="ARBA" id="ARBA00022801"/>
    </source>
</evidence>
<dbReference type="PANTHER" id="PTHR20963">
    <property type="entry name" value="MULTIPLE INOSITOL POLYPHOSPHATE PHOSPHATASE-RELATED"/>
    <property type="match status" value="1"/>
</dbReference>
<dbReference type="Gene3D" id="3.40.50.1240">
    <property type="entry name" value="Phosphoglycerate mutase-like"/>
    <property type="match status" value="1"/>
</dbReference>
<protein>
    <recommendedName>
        <fullName evidence="8">3-phytase</fullName>
    </recommendedName>
</protein>
<evidence type="ECO:0000256" key="5">
    <source>
        <dbReference type="SAM" id="SignalP"/>
    </source>
</evidence>
<organism evidence="6 7">
    <name type="scientific">Salinomyces thailandicus</name>
    <dbReference type="NCBI Taxonomy" id="706561"/>
    <lineage>
        <taxon>Eukaryota</taxon>
        <taxon>Fungi</taxon>
        <taxon>Dikarya</taxon>
        <taxon>Ascomycota</taxon>
        <taxon>Pezizomycotina</taxon>
        <taxon>Dothideomycetes</taxon>
        <taxon>Dothideomycetidae</taxon>
        <taxon>Mycosphaerellales</taxon>
        <taxon>Teratosphaeriaceae</taxon>
        <taxon>Salinomyces</taxon>
    </lineage>
</organism>
<feature type="signal peptide" evidence="5">
    <location>
        <begin position="1"/>
        <end position="24"/>
    </location>
</feature>
<dbReference type="Proteomes" id="UP000308549">
    <property type="component" value="Unassembled WGS sequence"/>
</dbReference>
<accession>A0A4U0TIQ9</accession>
<dbReference type="GO" id="GO:0009277">
    <property type="term" value="C:fungal-type cell wall"/>
    <property type="evidence" value="ECO:0007669"/>
    <property type="project" value="TreeGrafter"/>
</dbReference>
<comment type="caution">
    <text evidence="6">The sequence shown here is derived from an EMBL/GenBank/DDBJ whole genome shotgun (WGS) entry which is preliminary data.</text>
</comment>
<evidence type="ECO:0008006" key="8">
    <source>
        <dbReference type="Google" id="ProtNLM"/>
    </source>
</evidence>
<feature type="active site" description="Proton donor" evidence="3">
    <location>
        <position position="369"/>
    </location>
</feature>
<dbReference type="EMBL" id="NAJL01000110">
    <property type="protein sequence ID" value="TKA21683.1"/>
    <property type="molecule type" value="Genomic_DNA"/>
</dbReference>
<keyword evidence="4" id="KW-1015">Disulfide bond</keyword>
<evidence type="ECO:0000256" key="4">
    <source>
        <dbReference type="PIRSR" id="PIRSR000894-2"/>
    </source>
</evidence>
<dbReference type="GO" id="GO:0003993">
    <property type="term" value="F:acid phosphatase activity"/>
    <property type="evidence" value="ECO:0007669"/>
    <property type="project" value="TreeGrafter"/>
</dbReference>
<keyword evidence="1" id="KW-0378">Hydrolase</keyword>
<dbReference type="InterPro" id="IPR000560">
    <property type="entry name" value="His_Pase_clade-2"/>
</dbReference>
<keyword evidence="5" id="KW-0732">Signal</keyword>
<dbReference type="InterPro" id="IPR029033">
    <property type="entry name" value="His_PPase_superfam"/>
</dbReference>
<dbReference type="InterPro" id="IPR016274">
    <property type="entry name" value="Histidine_acid_Pase_euk"/>
</dbReference>
<dbReference type="SUPFAM" id="SSF53254">
    <property type="entry name" value="Phosphoglycerate mutase-like"/>
    <property type="match status" value="1"/>
</dbReference>
<feature type="disulfide bond" evidence="4">
    <location>
        <begin position="294"/>
        <end position="307"/>
    </location>
</feature>
<reference evidence="6 7" key="1">
    <citation type="submission" date="2017-03" db="EMBL/GenBank/DDBJ databases">
        <title>Genomes of endolithic fungi from Antarctica.</title>
        <authorList>
            <person name="Coleine C."/>
            <person name="Masonjones S."/>
            <person name="Stajich J.E."/>
        </authorList>
    </citation>
    <scope>NUCLEOTIDE SEQUENCE [LARGE SCALE GENOMIC DNA]</scope>
    <source>
        <strain evidence="6 7">CCFEE 6315</strain>
    </source>
</reference>
<evidence type="ECO:0000313" key="7">
    <source>
        <dbReference type="Proteomes" id="UP000308549"/>
    </source>
</evidence>
<evidence type="ECO:0000256" key="3">
    <source>
        <dbReference type="PIRSR" id="PIRSR000894-1"/>
    </source>
</evidence>
<feature type="disulfide bond" evidence="4">
    <location>
        <begin position="461"/>
        <end position="469"/>
    </location>
</feature>
<gene>
    <name evidence="6" type="ORF">B0A50_08800</name>
</gene>
<feature type="chain" id="PRO_5020854576" description="3-phytase" evidence="5">
    <location>
        <begin position="25"/>
        <end position="490"/>
    </location>
</feature>
<sequence>MATSVAFMALLLYFGSPSLTGVLAFDFMDQFATDWLSERVLGLHGFFVNDSALSLSRGWNAMHHMGGNSPWFPKTEGLVQTGLDLPPGCRIDQVHMISRHAERYPTVVAGVKMLELYQHLQKADVAFSGDLEFVNNWNFFMADPAQRFENLVATGGYAGTLQAFSTGVKLKTRYEHLLHQALARNETSFWASGSKRVIETAKYFGAGFFGIEWQDVSRLQILPETRDRGADTLTPGKTCRKYADNVDSYGHHYGARMLYEWRGQYLPPIIRRLEKQNPNVTFTQDHVYSMQELCGFETIAQGASAWCKVFTRDELESFEYARDLLHYYKSGPGNPYSKAMGMPWLNATAHLLKQGPEKAGPLYLSFVHDGDIIPMLSALDALPQDPNLPTSHVLGNRTWRTSDIVPMGGRIVFERLACDVGQHCWDRAEFGYPNHVYCTPPHDEYFVRLNVNDGIVALRGCEDGPGGSCSLERFMGRVEQRGRDAGSFSE</sequence>
<keyword evidence="7" id="KW-1185">Reference proteome</keyword>
<dbReference type="CDD" id="cd07061">
    <property type="entry name" value="HP_HAP_like"/>
    <property type="match status" value="1"/>
</dbReference>
<feature type="disulfide bond" evidence="4">
    <location>
        <begin position="89"/>
        <end position="418"/>
    </location>
</feature>
<dbReference type="Pfam" id="PF00328">
    <property type="entry name" value="His_Phos_2"/>
    <property type="match status" value="1"/>
</dbReference>
<dbReference type="OrthoDB" id="6509975at2759"/>